<feature type="compositionally biased region" description="Low complexity" evidence="2">
    <location>
        <begin position="158"/>
        <end position="167"/>
    </location>
</feature>
<dbReference type="SUPFAM" id="SSF47576">
    <property type="entry name" value="Calponin-homology domain, CH-domain"/>
    <property type="match status" value="1"/>
</dbReference>
<dbReference type="PROSITE" id="PS50021">
    <property type="entry name" value="CH"/>
    <property type="match status" value="1"/>
</dbReference>
<reference evidence="4 5" key="1">
    <citation type="journal article" date="2019" name="Sci. Rep.">
        <title>Comparative genomics of chytrid fungi reveal insights into the obligate biotrophic and pathogenic lifestyle of Synchytrium endobioticum.</title>
        <authorList>
            <person name="van de Vossenberg B.T.L.H."/>
            <person name="Warris S."/>
            <person name="Nguyen H.D.T."/>
            <person name="van Gent-Pelzer M.P.E."/>
            <person name="Joly D.L."/>
            <person name="van de Geest H.C."/>
            <person name="Bonants P.J.M."/>
            <person name="Smith D.S."/>
            <person name="Levesque C.A."/>
            <person name="van der Lee T.A.J."/>
        </authorList>
    </citation>
    <scope>NUCLEOTIDE SEQUENCE [LARGE SCALE GENOMIC DNA]</scope>
    <source>
        <strain evidence="4 5">LEV6574</strain>
    </source>
</reference>
<feature type="region of interest" description="Disordered" evidence="2">
    <location>
        <begin position="216"/>
        <end position="237"/>
    </location>
</feature>
<dbReference type="OrthoDB" id="2119228at2759"/>
<dbReference type="InterPro" id="IPR001715">
    <property type="entry name" value="CH_dom"/>
</dbReference>
<evidence type="ECO:0000259" key="3">
    <source>
        <dbReference type="PROSITE" id="PS50021"/>
    </source>
</evidence>
<evidence type="ECO:0000256" key="2">
    <source>
        <dbReference type="SAM" id="MobiDB-lite"/>
    </source>
</evidence>
<organism evidence="4 5">
    <name type="scientific">Synchytrium endobioticum</name>
    <dbReference type="NCBI Taxonomy" id="286115"/>
    <lineage>
        <taxon>Eukaryota</taxon>
        <taxon>Fungi</taxon>
        <taxon>Fungi incertae sedis</taxon>
        <taxon>Chytridiomycota</taxon>
        <taxon>Chytridiomycota incertae sedis</taxon>
        <taxon>Chytridiomycetes</taxon>
        <taxon>Synchytriales</taxon>
        <taxon>Synchytriaceae</taxon>
        <taxon>Synchytrium</taxon>
    </lineage>
</organism>
<dbReference type="PANTHER" id="PTHR10623">
    <property type="entry name" value="MICROTUBULE-ASSOCIATED PROTEIN RP/EB FAMILY MEMBER"/>
    <property type="match status" value="1"/>
</dbReference>
<evidence type="ECO:0000313" key="5">
    <source>
        <dbReference type="Proteomes" id="UP000320475"/>
    </source>
</evidence>
<gene>
    <name evidence="4" type="ORF">SeLEV6574_g01488</name>
</gene>
<sequence length="369" mass="38357">MASRASLIQWINSVAGTEYTRIEQCANGGAYCHLLASIYDDVPLSKVTLSAVQPSESMANYAVLQKSFASHGLDKSIPVTALAHGKITDTLAFLQYLRHLADSCSADSSSAMEARPRTASASPPRSAIPMPRATSRPASPEPRSRLPVPTSPGRPATSVAVSASAPDPCEPCAPPLPPAPGPARRMTATDHAIASAASVAESALSGLLRLVIPSASAPRPVDAPSSPTTTTTTAGPSLHIASLTHRVAELDVELREARWERDNANARVALVERVIRDRLGALALDASATVATRELRSVLYAVKEISSISLSAAGGDTPTEANVASSPTTAVDEKAACTVKAAQHNELVTGALATPACVAPIKDSMRNIW</sequence>
<dbReference type="AlphaFoldDB" id="A0A507DCU8"/>
<comment type="caution">
    <text evidence="4">The sequence shown here is derived from an EMBL/GenBank/DDBJ whole genome shotgun (WGS) entry which is preliminary data.</text>
</comment>
<feature type="domain" description="Calponin-homology (CH)" evidence="3">
    <location>
        <begin position="1"/>
        <end position="102"/>
    </location>
</feature>
<dbReference type="VEuPathDB" id="FungiDB:SeMB42_g06598"/>
<dbReference type="InterPro" id="IPR027328">
    <property type="entry name" value="MAPRE"/>
</dbReference>
<feature type="compositionally biased region" description="Pro residues" evidence="2">
    <location>
        <begin position="168"/>
        <end position="181"/>
    </location>
</feature>
<evidence type="ECO:0000313" key="4">
    <source>
        <dbReference type="EMBL" id="TPX49424.1"/>
    </source>
</evidence>
<dbReference type="Gene3D" id="1.10.418.10">
    <property type="entry name" value="Calponin-like domain"/>
    <property type="match status" value="1"/>
</dbReference>
<keyword evidence="1" id="KW-0175">Coiled coil</keyword>
<dbReference type="EMBL" id="QEAM01000034">
    <property type="protein sequence ID" value="TPX49424.1"/>
    <property type="molecule type" value="Genomic_DNA"/>
</dbReference>
<name>A0A507DCU8_9FUNG</name>
<accession>A0A507DCU8</accession>
<feature type="region of interest" description="Disordered" evidence="2">
    <location>
        <begin position="107"/>
        <end position="185"/>
    </location>
</feature>
<protein>
    <recommendedName>
        <fullName evidence="3">Calponin-homology (CH) domain-containing protein</fullName>
    </recommendedName>
</protein>
<evidence type="ECO:0000256" key="1">
    <source>
        <dbReference type="SAM" id="Coils"/>
    </source>
</evidence>
<dbReference type="Proteomes" id="UP000320475">
    <property type="component" value="Unassembled WGS sequence"/>
</dbReference>
<proteinExistence type="predicted"/>
<dbReference type="GO" id="GO:0008017">
    <property type="term" value="F:microtubule binding"/>
    <property type="evidence" value="ECO:0007669"/>
    <property type="project" value="InterPro"/>
</dbReference>
<feature type="coiled-coil region" evidence="1">
    <location>
        <begin position="240"/>
        <end position="267"/>
    </location>
</feature>
<dbReference type="InterPro" id="IPR036872">
    <property type="entry name" value="CH_dom_sf"/>
</dbReference>